<dbReference type="Proteomes" id="UP000325313">
    <property type="component" value="Unassembled WGS sequence"/>
</dbReference>
<accession>A0A5B0S4S0</accession>
<evidence type="ECO:0008006" key="3">
    <source>
        <dbReference type="Google" id="ProtNLM"/>
    </source>
</evidence>
<dbReference type="InterPro" id="IPR008922">
    <property type="entry name" value="Di-copper_centre_dom_sf"/>
</dbReference>
<dbReference type="AlphaFoldDB" id="A0A5B0S4S0"/>
<dbReference type="Gene3D" id="1.10.1280.10">
    <property type="entry name" value="Di-copper center containing domain from catechol oxidase"/>
    <property type="match status" value="1"/>
</dbReference>
<evidence type="ECO:0000313" key="2">
    <source>
        <dbReference type="Proteomes" id="UP000325313"/>
    </source>
</evidence>
<comment type="caution">
    <text evidence="1">The sequence shown here is derived from an EMBL/GenBank/DDBJ whole genome shotgun (WGS) entry which is preliminary data.</text>
</comment>
<evidence type="ECO:0000313" key="1">
    <source>
        <dbReference type="EMBL" id="KAA1132782.1"/>
    </source>
</evidence>
<protein>
    <recommendedName>
        <fullName evidence="3">Tyrosinase copper-binding domain-containing protein</fullName>
    </recommendedName>
</protein>
<proteinExistence type="predicted"/>
<organism evidence="1 2">
    <name type="scientific">Puccinia graminis f. sp. tritici</name>
    <dbReference type="NCBI Taxonomy" id="56615"/>
    <lineage>
        <taxon>Eukaryota</taxon>
        <taxon>Fungi</taxon>
        <taxon>Dikarya</taxon>
        <taxon>Basidiomycota</taxon>
        <taxon>Pucciniomycotina</taxon>
        <taxon>Pucciniomycetes</taxon>
        <taxon>Pucciniales</taxon>
        <taxon>Pucciniaceae</taxon>
        <taxon>Puccinia</taxon>
    </lineage>
</organism>
<reference evidence="1 2" key="1">
    <citation type="submission" date="2019-05" db="EMBL/GenBank/DDBJ databases">
        <title>Emergence of the Ug99 lineage of the wheat stem rust pathogen through somatic hybridization.</title>
        <authorList>
            <person name="Li F."/>
            <person name="Upadhyaya N.M."/>
            <person name="Sperschneider J."/>
            <person name="Matny O."/>
            <person name="Nguyen-Phuc H."/>
            <person name="Mago R."/>
            <person name="Raley C."/>
            <person name="Miller M.E."/>
            <person name="Silverstein K.A.T."/>
            <person name="Henningsen E."/>
            <person name="Hirsch C.D."/>
            <person name="Visser B."/>
            <person name="Pretorius Z.A."/>
            <person name="Steffenson B.J."/>
            <person name="Schwessinger B."/>
            <person name="Dodds P.N."/>
            <person name="Figueroa M."/>
        </authorList>
    </citation>
    <scope>NUCLEOTIDE SEQUENCE [LARGE SCALE GENOMIC DNA]</scope>
    <source>
        <strain evidence="1 2">Ug99</strain>
    </source>
</reference>
<dbReference type="SUPFAM" id="SSF48056">
    <property type="entry name" value="Di-copper centre-containing domain"/>
    <property type="match status" value="1"/>
</dbReference>
<name>A0A5B0S4S0_PUCGR</name>
<sequence length="76" mass="8974">MFFPHHARIDQVWWSWQMKDPGHRTYEYLPAGGFQANLDDELDYLGLVPKIKVREVMDTLKPPLCYRFRLSSSTSS</sequence>
<gene>
    <name evidence="1" type="ORF">PGTUg99_012717</name>
</gene>
<dbReference type="EMBL" id="VDEP01000076">
    <property type="protein sequence ID" value="KAA1132782.1"/>
    <property type="molecule type" value="Genomic_DNA"/>
</dbReference>